<reference evidence="3 4" key="2">
    <citation type="journal article" date="2019" name="G3 (Bethesda)">
        <title>Hybrid Assembly of the Genome of the Entomopathogenic Nematode Steinernema carpocapsae Identifies the X-Chromosome.</title>
        <authorList>
            <person name="Serra L."/>
            <person name="Macchietto M."/>
            <person name="Macias-Munoz A."/>
            <person name="McGill C.J."/>
            <person name="Rodriguez I.M."/>
            <person name="Rodriguez B."/>
            <person name="Murad R."/>
            <person name="Mortazavi A."/>
        </authorList>
    </citation>
    <scope>NUCLEOTIDE SEQUENCE [LARGE SCALE GENOMIC DNA]</scope>
    <source>
        <strain evidence="3 4">ALL</strain>
    </source>
</reference>
<feature type="compositionally biased region" description="Low complexity" evidence="2">
    <location>
        <begin position="30"/>
        <end position="50"/>
    </location>
</feature>
<sequence>MGSRSASSSTSPTRGGRTPSSGAASTRKPSAASSGTSGSAWTSTASRSSSPDFVGLRKNSLEDYFFSCRMPYSEPRSLVLELTEHKRLRSSSLLSLEMVAVELVQKLASVISKLVPANREKEVLCEENKQLRWKIENLDAEAIADLEGEVKELNLALMDKQREIEELKKYEEEGEEMVKALEELDVENKELKTQIGQMVFDTCYCPHNSSN</sequence>
<evidence type="ECO:0000256" key="1">
    <source>
        <dbReference type="SAM" id="Coils"/>
    </source>
</evidence>
<keyword evidence="1" id="KW-0175">Coiled coil</keyword>
<protein>
    <submittedName>
        <fullName evidence="3">Uncharacterized protein</fullName>
    </submittedName>
</protein>
<proteinExistence type="predicted"/>
<feature type="region of interest" description="Disordered" evidence="2">
    <location>
        <begin position="1"/>
        <end position="53"/>
    </location>
</feature>
<evidence type="ECO:0000313" key="3">
    <source>
        <dbReference type="EMBL" id="TKR82145.1"/>
    </source>
</evidence>
<organism evidence="3 4">
    <name type="scientific">Steinernema carpocapsae</name>
    <name type="common">Entomopathogenic nematode</name>
    <dbReference type="NCBI Taxonomy" id="34508"/>
    <lineage>
        <taxon>Eukaryota</taxon>
        <taxon>Metazoa</taxon>
        <taxon>Ecdysozoa</taxon>
        <taxon>Nematoda</taxon>
        <taxon>Chromadorea</taxon>
        <taxon>Rhabditida</taxon>
        <taxon>Tylenchina</taxon>
        <taxon>Panagrolaimomorpha</taxon>
        <taxon>Strongyloidoidea</taxon>
        <taxon>Steinernematidae</taxon>
        <taxon>Steinernema</taxon>
    </lineage>
</organism>
<gene>
    <name evidence="3" type="ORF">L596_015914</name>
</gene>
<keyword evidence="4" id="KW-1185">Reference proteome</keyword>
<reference evidence="3 4" key="1">
    <citation type="journal article" date="2015" name="Genome Biol.">
        <title>Comparative genomics of Steinernema reveals deeply conserved gene regulatory networks.</title>
        <authorList>
            <person name="Dillman A.R."/>
            <person name="Macchietto M."/>
            <person name="Porter C.F."/>
            <person name="Rogers A."/>
            <person name="Williams B."/>
            <person name="Antoshechkin I."/>
            <person name="Lee M.M."/>
            <person name="Goodwin Z."/>
            <person name="Lu X."/>
            <person name="Lewis E.E."/>
            <person name="Goodrich-Blair H."/>
            <person name="Stock S.P."/>
            <person name="Adams B.J."/>
            <person name="Sternberg P.W."/>
            <person name="Mortazavi A."/>
        </authorList>
    </citation>
    <scope>NUCLEOTIDE SEQUENCE [LARGE SCALE GENOMIC DNA]</scope>
    <source>
        <strain evidence="3 4">ALL</strain>
    </source>
</reference>
<evidence type="ECO:0000313" key="4">
    <source>
        <dbReference type="Proteomes" id="UP000298663"/>
    </source>
</evidence>
<comment type="caution">
    <text evidence="3">The sequence shown here is derived from an EMBL/GenBank/DDBJ whole genome shotgun (WGS) entry which is preliminary data.</text>
</comment>
<accession>A0A4V6A388</accession>
<feature type="compositionally biased region" description="Low complexity" evidence="2">
    <location>
        <begin position="1"/>
        <end position="22"/>
    </location>
</feature>
<evidence type="ECO:0000256" key="2">
    <source>
        <dbReference type="SAM" id="MobiDB-lite"/>
    </source>
</evidence>
<feature type="coiled-coil region" evidence="1">
    <location>
        <begin position="121"/>
        <end position="194"/>
    </location>
</feature>
<name>A0A4V6A388_STECR</name>
<dbReference type="EMBL" id="AZBU02000004">
    <property type="protein sequence ID" value="TKR82145.1"/>
    <property type="molecule type" value="Genomic_DNA"/>
</dbReference>
<dbReference type="Proteomes" id="UP000298663">
    <property type="component" value="Unassembled WGS sequence"/>
</dbReference>
<dbReference type="AlphaFoldDB" id="A0A4V6A388"/>